<dbReference type="Pfam" id="PF08281">
    <property type="entry name" value="Sigma70_r4_2"/>
    <property type="match status" value="1"/>
</dbReference>
<dbReference type="EMBL" id="BAABAU010000001">
    <property type="protein sequence ID" value="GAA4264698.1"/>
    <property type="molecule type" value="Genomic_DNA"/>
</dbReference>
<dbReference type="Gene3D" id="1.10.1740.10">
    <property type="match status" value="1"/>
</dbReference>
<dbReference type="SUPFAM" id="SSF88946">
    <property type="entry name" value="Sigma2 domain of RNA polymerase sigma factors"/>
    <property type="match status" value="1"/>
</dbReference>
<dbReference type="Gene3D" id="1.10.10.10">
    <property type="entry name" value="Winged helix-like DNA-binding domain superfamily/Winged helix DNA-binding domain"/>
    <property type="match status" value="1"/>
</dbReference>
<name>A0ABP8DXH0_9MICO</name>
<dbReference type="NCBIfam" id="TIGR02937">
    <property type="entry name" value="sigma70-ECF"/>
    <property type="match status" value="1"/>
</dbReference>
<accession>A0ABP8DXH0</accession>
<feature type="domain" description="RNA polymerase sigma factor 70 region 4 type 2" evidence="6">
    <location>
        <begin position="123"/>
        <end position="174"/>
    </location>
</feature>
<dbReference type="Pfam" id="PF04542">
    <property type="entry name" value="Sigma70_r2"/>
    <property type="match status" value="1"/>
</dbReference>
<dbReference type="Proteomes" id="UP001501594">
    <property type="component" value="Unassembled WGS sequence"/>
</dbReference>
<evidence type="ECO:0000256" key="4">
    <source>
        <dbReference type="ARBA" id="ARBA00023163"/>
    </source>
</evidence>
<dbReference type="SUPFAM" id="SSF88659">
    <property type="entry name" value="Sigma3 and sigma4 domains of RNA polymerase sigma factors"/>
    <property type="match status" value="1"/>
</dbReference>
<reference evidence="8" key="1">
    <citation type="journal article" date="2019" name="Int. J. Syst. Evol. Microbiol.">
        <title>The Global Catalogue of Microorganisms (GCM) 10K type strain sequencing project: providing services to taxonomists for standard genome sequencing and annotation.</title>
        <authorList>
            <consortium name="The Broad Institute Genomics Platform"/>
            <consortium name="The Broad Institute Genome Sequencing Center for Infectious Disease"/>
            <person name="Wu L."/>
            <person name="Ma J."/>
        </authorList>
    </citation>
    <scope>NUCLEOTIDE SEQUENCE [LARGE SCALE GENOMIC DNA]</scope>
    <source>
        <strain evidence="8">JCM 17442</strain>
    </source>
</reference>
<keyword evidence="3" id="KW-0731">Sigma factor</keyword>
<evidence type="ECO:0000256" key="2">
    <source>
        <dbReference type="ARBA" id="ARBA00023015"/>
    </source>
</evidence>
<dbReference type="InterPro" id="IPR007627">
    <property type="entry name" value="RNA_pol_sigma70_r2"/>
</dbReference>
<keyword evidence="8" id="KW-1185">Reference proteome</keyword>
<evidence type="ECO:0000313" key="7">
    <source>
        <dbReference type="EMBL" id="GAA4264698.1"/>
    </source>
</evidence>
<keyword evidence="4" id="KW-0804">Transcription</keyword>
<evidence type="ECO:0000256" key="3">
    <source>
        <dbReference type="ARBA" id="ARBA00023082"/>
    </source>
</evidence>
<dbReference type="InterPro" id="IPR013249">
    <property type="entry name" value="RNA_pol_sigma70_r4_t2"/>
</dbReference>
<comment type="caution">
    <text evidence="7">The sequence shown here is derived from an EMBL/GenBank/DDBJ whole genome shotgun (WGS) entry which is preliminary data.</text>
</comment>
<dbReference type="InterPro" id="IPR036388">
    <property type="entry name" value="WH-like_DNA-bd_sf"/>
</dbReference>
<evidence type="ECO:0000313" key="8">
    <source>
        <dbReference type="Proteomes" id="UP001501594"/>
    </source>
</evidence>
<dbReference type="InterPro" id="IPR039425">
    <property type="entry name" value="RNA_pol_sigma-70-like"/>
</dbReference>
<dbReference type="PANTHER" id="PTHR43133:SF25">
    <property type="entry name" value="RNA POLYMERASE SIGMA FACTOR RFAY-RELATED"/>
    <property type="match status" value="1"/>
</dbReference>
<dbReference type="PANTHER" id="PTHR43133">
    <property type="entry name" value="RNA POLYMERASE ECF-TYPE SIGMA FACTO"/>
    <property type="match status" value="1"/>
</dbReference>
<organism evidence="7 8">
    <name type="scientific">Frondihabitans peucedani</name>
    <dbReference type="NCBI Taxonomy" id="598626"/>
    <lineage>
        <taxon>Bacteria</taxon>
        <taxon>Bacillati</taxon>
        <taxon>Actinomycetota</taxon>
        <taxon>Actinomycetes</taxon>
        <taxon>Micrococcales</taxon>
        <taxon>Microbacteriaceae</taxon>
        <taxon>Frondihabitans</taxon>
    </lineage>
</organism>
<dbReference type="RefSeq" id="WP_344793284.1">
    <property type="nucleotide sequence ID" value="NZ_BAABAU010000001.1"/>
</dbReference>
<gene>
    <name evidence="7" type="ORF">GCM10022256_03100</name>
</gene>
<dbReference type="CDD" id="cd06171">
    <property type="entry name" value="Sigma70_r4"/>
    <property type="match status" value="1"/>
</dbReference>
<proteinExistence type="inferred from homology"/>
<evidence type="ECO:0000256" key="1">
    <source>
        <dbReference type="ARBA" id="ARBA00010641"/>
    </source>
</evidence>
<comment type="similarity">
    <text evidence="1">Belongs to the sigma-70 factor family. ECF subfamily.</text>
</comment>
<protein>
    <submittedName>
        <fullName evidence="7">RNA polymerase sigma factor</fullName>
    </submittedName>
</protein>
<sequence>MPDESTVWRRARDGDPDSFGDIFDAHRDRVYGQALRLTRSGHDAEDVTALVFLEAWRRRASVRLVDGSVLAWLLVTTNYVSLNHARTARRHRIALAKMPRQDHADDHADEILERFDASGREKRLRAAFQKLSPSDRDVLTLCVVNDFPLAEAATALGIPLGTVKSRLSRAKRRLAALTQSHDPADTSRAIGGTK</sequence>
<keyword evidence="2" id="KW-0805">Transcription regulation</keyword>
<evidence type="ECO:0000259" key="6">
    <source>
        <dbReference type="Pfam" id="PF08281"/>
    </source>
</evidence>
<dbReference type="InterPro" id="IPR014284">
    <property type="entry name" value="RNA_pol_sigma-70_dom"/>
</dbReference>
<dbReference type="InterPro" id="IPR013324">
    <property type="entry name" value="RNA_pol_sigma_r3/r4-like"/>
</dbReference>
<feature type="domain" description="RNA polymerase sigma-70 region 2" evidence="5">
    <location>
        <begin position="23"/>
        <end position="90"/>
    </location>
</feature>
<evidence type="ECO:0000259" key="5">
    <source>
        <dbReference type="Pfam" id="PF04542"/>
    </source>
</evidence>
<dbReference type="InterPro" id="IPR013325">
    <property type="entry name" value="RNA_pol_sigma_r2"/>
</dbReference>